<name>A0A0D1J9X5_9MYCO</name>
<protein>
    <recommendedName>
        <fullName evidence="1">PknH-like extracellular domain-containing protein</fullName>
    </recommendedName>
</protein>
<reference evidence="2 3" key="1">
    <citation type="submission" date="2015-01" db="EMBL/GenBank/DDBJ databases">
        <title>Genome sequence of Mycobacterium llatzerense and Mycobacterium immunogenum recovered from brain abscess.</title>
        <authorList>
            <person name="Greninger A.L."/>
            <person name="Langelier C."/>
            <person name="Cunningham G."/>
            <person name="Chiu C.Y."/>
            <person name="Miller S."/>
        </authorList>
    </citation>
    <scope>NUCLEOTIDE SEQUENCE [LARGE SCALE GENOMIC DNA]</scope>
    <source>
        <strain evidence="2 3">CLUC14</strain>
    </source>
</reference>
<organism evidence="2 3">
    <name type="scientific">Mycolicibacterium llatzerense</name>
    <dbReference type="NCBI Taxonomy" id="280871"/>
    <lineage>
        <taxon>Bacteria</taxon>
        <taxon>Bacillati</taxon>
        <taxon>Actinomycetota</taxon>
        <taxon>Actinomycetes</taxon>
        <taxon>Mycobacteriales</taxon>
        <taxon>Mycobacteriaceae</taxon>
        <taxon>Mycolicibacterium</taxon>
    </lineage>
</organism>
<accession>A0A0D1J9X5</accession>
<comment type="caution">
    <text evidence="2">The sequence shown here is derived from an EMBL/GenBank/DDBJ whole genome shotgun (WGS) entry which is preliminary data.</text>
</comment>
<proteinExistence type="predicted"/>
<evidence type="ECO:0000313" key="2">
    <source>
        <dbReference type="EMBL" id="KIU18383.1"/>
    </source>
</evidence>
<dbReference type="InterPro" id="IPR038232">
    <property type="entry name" value="PknH-like_Extracell_sf"/>
</dbReference>
<evidence type="ECO:0000313" key="3">
    <source>
        <dbReference type="Proteomes" id="UP000032221"/>
    </source>
</evidence>
<gene>
    <name evidence="2" type="ORF">TL10_02815</name>
</gene>
<dbReference type="InterPro" id="IPR026954">
    <property type="entry name" value="PknH-like_Extracell"/>
</dbReference>
<feature type="domain" description="PknH-like extracellular" evidence="1">
    <location>
        <begin position="2"/>
        <end position="182"/>
    </location>
</feature>
<evidence type="ECO:0000259" key="1">
    <source>
        <dbReference type="Pfam" id="PF14032"/>
    </source>
</evidence>
<sequence length="185" mass="18677">MPDPGQVSSAVNVPNLGISESHDSLDLLPDDYASDMTCVSALSDAAIQPYAETPVVLVRTQDYAPADGSGTFLATVSVVLYEAVQDAQDQAAATVNAWHGCAGKQIQVKMASPATFTVGTASVAGAVNTVVNNRTAPPGPAWACGRGITARNNVVIDLTVCGSDPAAVGASAVALVNQVVAKVPA</sequence>
<dbReference type="PATRIC" id="fig|280871.6.peg.568"/>
<keyword evidence="3" id="KW-1185">Reference proteome</keyword>
<dbReference type="EMBL" id="JXST01000003">
    <property type="protein sequence ID" value="KIU18383.1"/>
    <property type="molecule type" value="Genomic_DNA"/>
</dbReference>
<dbReference type="STRING" id="280871.TL10_02815"/>
<dbReference type="Proteomes" id="UP000032221">
    <property type="component" value="Unassembled WGS sequence"/>
</dbReference>
<dbReference type="AlphaFoldDB" id="A0A0D1J9X5"/>
<dbReference type="Pfam" id="PF14032">
    <property type="entry name" value="PknH_C"/>
    <property type="match status" value="1"/>
</dbReference>
<dbReference type="Gene3D" id="3.40.1000.70">
    <property type="entry name" value="PknH-like extracellular domain"/>
    <property type="match status" value="1"/>
</dbReference>